<evidence type="ECO:0000313" key="2">
    <source>
        <dbReference type="Proteomes" id="UP001142462"/>
    </source>
</evidence>
<dbReference type="EMBL" id="BSEJ01000007">
    <property type="protein sequence ID" value="GLJ61587.1"/>
    <property type="molecule type" value="Genomic_DNA"/>
</dbReference>
<dbReference type="PANTHER" id="PTHR10000">
    <property type="entry name" value="PHOSPHOSERINE PHOSPHATASE"/>
    <property type="match status" value="1"/>
</dbReference>
<dbReference type="Gene3D" id="3.30.1240.10">
    <property type="match status" value="1"/>
</dbReference>
<dbReference type="CDD" id="cd07518">
    <property type="entry name" value="HAD_YbiV-Like"/>
    <property type="match status" value="1"/>
</dbReference>
<dbReference type="PANTHER" id="PTHR10000:SF53">
    <property type="entry name" value="5-AMINO-6-(5-PHOSPHO-D-RIBITYLAMINO)URACIL PHOSPHATASE YBJI-RELATED"/>
    <property type="match status" value="1"/>
</dbReference>
<keyword evidence="1" id="KW-0378">Hydrolase</keyword>
<name>A0A9W6LWL7_9MICO</name>
<organism evidence="1 2">
    <name type="scientific">Microbacterium barkeri</name>
    <dbReference type="NCBI Taxonomy" id="33917"/>
    <lineage>
        <taxon>Bacteria</taxon>
        <taxon>Bacillati</taxon>
        <taxon>Actinomycetota</taxon>
        <taxon>Actinomycetes</taxon>
        <taxon>Micrococcales</taxon>
        <taxon>Microbacteriaceae</taxon>
        <taxon>Microbacterium</taxon>
    </lineage>
</organism>
<dbReference type="AlphaFoldDB" id="A0A9W6LWL7"/>
<dbReference type="GO" id="GO:0005829">
    <property type="term" value="C:cytosol"/>
    <property type="evidence" value="ECO:0007669"/>
    <property type="project" value="TreeGrafter"/>
</dbReference>
<reference evidence="1" key="2">
    <citation type="submission" date="2023-01" db="EMBL/GenBank/DDBJ databases">
        <authorList>
            <person name="Sun Q."/>
            <person name="Evtushenko L."/>
        </authorList>
    </citation>
    <scope>NUCLEOTIDE SEQUENCE</scope>
    <source>
        <strain evidence="1">VKM Ac-1020</strain>
    </source>
</reference>
<evidence type="ECO:0000313" key="1">
    <source>
        <dbReference type="EMBL" id="GLJ61587.1"/>
    </source>
</evidence>
<proteinExistence type="predicted"/>
<dbReference type="InterPro" id="IPR023214">
    <property type="entry name" value="HAD_sf"/>
</dbReference>
<dbReference type="SUPFAM" id="SSF56784">
    <property type="entry name" value="HAD-like"/>
    <property type="match status" value="1"/>
</dbReference>
<sequence length="288" mass="30967">MPRTSPLPSASAATDLPAPRLVVSDMDGTLLDAAGEVPEAFWPLLDLMRERGIVFAPASGRQYATLARLFARASEGMPFIAENGAYVVRDGVEISSLVLDRAFVVEAVRLLRSLAAAGRDIGVVLCGKRSAYIERVDAPFVAEASRYYAALERVDDILAADDDVLKIAVYDFVDAATGTGAELDRLRETHHVVVSGRHWIDVMPPAANKGAAVESLQRELGVTRDETVAFGDYLNDLEMLDASGQSYAMANAHRDILARARFRAPASDEEGVVAVLRGLLDAEPAQQG</sequence>
<comment type="caution">
    <text evidence="1">The sequence shown here is derived from an EMBL/GenBank/DDBJ whole genome shotgun (WGS) entry which is preliminary data.</text>
</comment>
<dbReference type="GO" id="GO:0016791">
    <property type="term" value="F:phosphatase activity"/>
    <property type="evidence" value="ECO:0007669"/>
    <property type="project" value="TreeGrafter"/>
</dbReference>
<reference evidence="1" key="1">
    <citation type="journal article" date="2014" name="Int. J. Syst. Evol. Microbiol.">
        <title>Complete genome sequence of Corynebacterium casei LMG S-19264T (=DSM 44701T), isolated from a smear-ripened cheese.</title>
        <authorList>
            <consortium name="US DOE Joint Genome Institute (JGI-PGF)"/>
            <person name="Walter F."/>
            <person name="Albersmeier A."/>
            <person name="Kalinowski J."/>
            <person name="Ruckert C."/>
        </authorList>
    </citation>
    <scope>NUCLEOTIDE SEQUENCE</scope>
    <source>
        <strain evidence="1">VKM Ac-1020</strain>
    </source>
</reference>
<dbReference type="NCBIfam" id="TIGR00099">
    <property type="entry name" value="Cof-subfamily"/>
    <property type="match status" value="1"/>
</dbReference>
<dbReference type="Proteomes" id="UP001142462">
    <property type="component" value="Unassembled WGS sequence"/>
</dbReference>
<dbReference type="GO" id="GO:0000287">
    <property type="term" value="F:magnesium ion binding"/>
    <property type="evidence" value="ECO:0007669"/>
    <property type="project" value="TreeGrafter"/>
</dbReference>
<dbReference type="InterPro" id="IPR000150">
    <property type="entry name" value="Cof"/>
</dbReference>
<gene>
    <name evidence="1" type="ORF">GCM10017576_17170</name>
</gene>
<dbReference type="SFLD" id="SFLDS00003">
    <property type="entry name" value="Haloacid_Dehalogenase"/>
    <property type="match status" value="1"/>
</dbReference>
<keyword evidence="2" id="KW-1185">Reference proteome</keyword>
<accession>A0A9W6LWL7</accession>
<protein>
    <submittedName>
        <fullName evidence="1">Hydrolase</fullName>
    </submittedName>
</protein>
<dbReference type="InterPro" id="IPR036412">
    <property type="entry name" value="HAD-like_sf"/>
</dbReference>
<dbReference type="RefSeq" id="WP_271173298.1">
    <property type="nucleotide sequence ID" value="NZ_BSEJ01000007.1"/>
</dbReference>
<dbReference type="SFLD" id="SFLDG01140">
    <property type="entry name" value="C2.B:_Phosphomannomutase_and_P"/>
    <property type="match status" value="1"/>
</dbReference>
<dbReference type="Pfam" id="PF08282">
    <property type="entry name" value="Hydrolase_3"/>
    <property type="match status" value="1"/>
</dbReference>
<dbReference type="Gene3D" id="3.40.50.1000">
    <property type="entry name" value="HAD superfamily/HAD-like"/>
    <property type="match status" value="1"/>
</dbReference>